<keyword evidence="3 6" id="KW-0312">Gluconeogenesis</keyword>
<dbReference type="GO" id="GO:0004619">
    <property type="term" value="F:phosphoglycerate mutase activity"/>
    <property type="evidence" value="ECO:0007669"/>
    <property type="project" value="UniProtKB-UniRule"/>
</dbReference>
<dbReference type="GeneID" id="63934936"/>
<sequence length="229" mass="26798">MPNLILCRHGQSEWNAKNLFTGWVDVKLSEQGIEEAQTAGKKIYENKIEIDVAYTSLLTRALETTQYILASSEQQWIPVNKSWRLNERHYGGLQGLNKDAAREKWGEEQVHQWRRSYDVQPPKESEEQREEYLNNRRYQHLDKRMMPYSESLKDTLARVVPIWADRISQHLLDGETVLVSAHGNSIRALIKYLENLSEEEIVGYEIKTGAPLVYELTDDLEVKDKYYLQ</sequence>
<dbReference type="Pfam" id="PF00300">
    <property type="entry name" value="His_Phos_1"/>
    <property type="match status" value="1"/>
</dbReference>
<dbReference type="PROSITE" id="PS00175">
    <property type="entry name" value="PG_MUTASE"/>
    <property type="match status" value="1"/>
</dbReference>
<feature type="binding site" evidence="6 8">
    <location>
        <begin position="21"/>
        <end position="22"/>
    </location>
    <ligand>
        <name>substrate</name>
    </ligand>
</feature>
<protein>
    <recommendedName>
        <fullName evidence="6 10">2,3-bisphosphoglycerate-dependent phosphoglycerate mutase</fullName>
        <shortName evidence="6">BPG-dependent PGAM</shortName>
        <shortName evidence="6">PGAM</shortName>
        <shortName evidence="6">Phosphoglyceromutase</shortName>
        <shortName evidence="6">dPGM</shortName>
        <ecNumber evidence="6 10">5.4.2.11</ecNumber>
    </recommendedName>
</protein>
<reference evidence="11 12" key="1">
    <citation type="submission" date="2018-06" db="EMBL/GenBank/DDBJ databases">
        <authorList>
            <consortium name="Pathogen Informatics"/>
            <person name="Doyle S."/>
        </authorList>
    </citation>
    <scope>NUCLEOTIDE SEQUENCE [LARGE SCALE GENOMIC DNA]</scope>
    <source>
        <strain evidence="11 12">NCTC11807</strain>
    </source>
</reference>
<dbReference type="HAMAP" id="MF_01039">
    <property type="entry name" value="PGAM_GpmA"/>
    <property type="match status" value="1"/>
</dbReference>
<feature type="binding site" evidence="6 8">
    <location>
        <position position="60"/>
    </location>
    <ligand>
        <name>substrate</name>
    </ligand>
</feature>
<feature type="binding site" evidence="6 8">
    <location>
        <position position="98"/>
    </location>
    <ligand>
        <name>substrate</name>
    </ligand>
</feature>
<feature type="site" description="Transition state stabilizer" evidence="6 9">
    <location>
        <position position="182"/>
    </location>
</feature>
<dbReference type="InterPro" id="IPR005952">
    <property type="entry name" value="Phosphogly_mut1"/>
</dbReference>
<dbReference type="InterPro" id="IPR029033">
    <property type="entry name" value="His_PPase_superfam"/>
</dbReference>
<evidence type="ECO:0000313" key="11">
    <source>
        <dbReference type="EMBL" id="SUM68770.1"/>
    </source>
</evidence>
<dbReference type="Proteomes" id="UP000255425">
    <property type="component" value="Unassembled WGS sequence"/>
</dbReference>
<feature type="active site" description="Proton donor/acceptor" evidence="6 7">
    <location>
        <position position="87"/>
    </location>
</feature>
<evidence type="ECO:0000256" key="6">
    <source>
        <dbReference type="HAMAP-Rule" id="MF_01039"/>
    </source>
</evidence>
<keyword evidence="5 6" id="KW-0413">Isomerase</keyword>
<dbReference type="InterPro" id="IPR013078">
    <property type="entry name" value="His_Pase_superF_clade-1"/>
</dbReference>
<feature type="binding site" evidence="6 8">
    <location>
        <begin position="8"/>
        <end position="15"/>
    </location>
    <ligand>
        <name>substrate</name>
    </ligand>
</feature>
<accession>A0A380H0V6</accession>
<comment type="function">
    <text evidence="6 10">Catalyzes the interconversion of 2-phosphoglycerate and 3-phosphoglycerate.</text>
</comment>
<comment type="pathway">
    <text evidence="6 10">Carbohydrate degradation; glycolysis; pyruvate from D-glyceraldehyde 3-phosphate: step 3/5.</text>
</comment>
<name>A0A380H0V6_9STAP</name>
<feature type="binding site" evidence="6 8">
    <location>
        <begin position="114"/>
        <end position="115"/>
    </location>
    <ligand>
        <name>substrate</name>
    </ligand>
</feature>
<evidence type="ECO:0000256" key="7">
    <source>
        <dbReference type="PIRSR" id="PIRSR613078-1"/>
    </source>
</evidence>
<dbReference type="RefSeq" id="WP_115312721.1">
    <property type="nucleotide sequence ID" value="NZ_CP066042.1"/>
</dbReference>
<dbReference type="InterPro" id="IPR001345">
    <property type="entry name" value="PG/BPGM_mutase_AS"/>
</dbReference>
<dbReference type="NCBIfam" id="NF010717">
    <property type="entry name" value="PRK14119.1"/>
    <property type="match status" value="1"/>
</dbReference>
<dbReference type="SUPFAM" id="SSF53254">
    <property type="entry name" value="Phosphoglycerate mutase-like"/>
    <property type="match status" value="1"/>
</dbReference>
<dbReference type="CDD" id="cd07067">
    <property type="entry name" value="HP_PGM_like"/>
    <property type="match status" value="1"/>
</dbReference>
<dbReference type="NCBIfam" id="NF010713">
    <property type="entry name" value="PRK14115.1"/>
    <property type="match status" value="1"/>
</dbReference>
<evidence type="ECO:0000256" key="2">
    <source>
        <dbReference type="ARBA" id="ARBA00006717"/>
    </source>
</evidence>
<gene>
    <name evidence="6 11" type="primary">gpmA</name>
    <name evidence="11" type="ORF">NCTC11807_00628</name>
</gene>
<dbReference type="PANTHER" id="PTHR11931">
    <property type="entry name" value="PHOSPHOGLYCERATE MUTASE"/>
    <property type="match status" value="1"/>
</dbReference>
<evidence type="ECO:0000256" key="4">
    <source>
        <dbReference type="ARBA" id="ARBA00023152"/>
    </source>
</evidence>
<dbReference type="PIRSF" id="PIRSF000709">
    <property type="entry name" value="6PFK_2-Ptase"/>
    <property type="match status" value="1"/>
</dbReference>
<keyword evidence="4 6" id="KW-0324">Glycolysis</keyword>
<dbReference type="NCBIfam" id="TIGR01258">
    <property type="entry name" value="pgm_1"/>
    <property type="match status" value="1"/>
</dbReference>
<evidence type="ECO:0000256" key="9">
    <source>
        <dbReference type="PIRSR" id="PIRSR613078-3"/>
    </source>
</evidence>
<evidence type="ECO:0000256" key="5">
    <source>
        <dbReference type="ARBA" id="ARBA00023235"/>
    </source>
</evidence>
<feature type="binding site" evidence="6 8">
    <location>
        <begin position="183"/>
        <end position="184"/>
    </location>
    <ligand>
        <name>substrate</name>
    </ligand>
</feature>
<dbReference type="GO" id="GO:0006094">
    <property type="term" value="P:gluconeogenesis"/>
    <property type="evidence" value="ECO:0007669"/>
    <property type="project" value="UniProtKB-UniRule"/>
</dbReference>
<comment type="similarity">
    <text evidence="2 6">Belongs to the phosphoglycerate mutase family. BPG-dependent PGAM subfamily.</text>
</comment>
<dbReference type="SMART" id="SM00855">
    <property type="entry name" value="PGAM"/>
    <property type="match status" value="1"/>
</dbReference>
<evidence type="ECO:0000256" key="1">
    <source>
        <dbReference type="ARBA" id="ARBA00000380"/>
    </source>
</evidence>
<dbReference type="EMBL" id="UHDZ01000001">
    <property type="protein sequence ID" value="SUM68770.1"/>
    <property type="molecule type" value="Genomic_DNA"/>
</dbReference>
<keyword evidence="12" id="KW-1185">Reference proteome</keyword>
<evidence type="ECO:0000256" key="8">
    <source>
        <dbReference type="PIRSR" id="PIRSR613078-2"/>
    </source>
</evidence>
<evidence type="ECO:0000256" key="3">
    <source>
        <dbReference type="ARBA" id="ARBA00022432"/>
    </source>
</evidence>
<dbReference type="GO" id="GO:0006096">
    <property type="term" value="P:glycolytic process"/>
    <property type="evidence" value="ECO:0007669"/>
    <property type="project" value="UniProtKB-UniRule"/>
</dbReference>
<organism evidence="11 12">
    <name type="scientific">Staphylococcus saccharolyticus</name>
    <dbReference type="NCBI Taxonomy" id="33028"/>
    <lineage>
        <taxon>Bacteria</taxon>
        <taxon>Bacillati</taxon>
        <taxon>Bacillota</taxon>
        <taxon>Bacilli</taxon>
        <taxon>Bacillales</taxon>
        <taxon>Staphylococcaceae</taxon>
        <taxon>Staphylococcus</taxon>
    </lineage>
</organism>
<proteinExistence type="inferred from homology"/>
<dbReference type="Gene3D" id="3.40.50.1240">
    <property type="entry name" value="Phosphoglycerate mutase-like"/>
    <property type="match status" value="1"/>
</dbReference>
<feature type="binding site" evidence="6 8">
    <location>
        <begin position="87"/>
        <end position="90"/>
    </location>
    <ligand>
        <name>substrate</name>
    </ligand>
</feature>
<comment type="catalytic activity">
    <reaction evidence="1 6 10">
        <text>(2R)-2-phosphoglycerate = (2R)-3-phosphoglycerate</text>
        <dbReference type="Rhea" id="RHEA:15901"/>
        <dbReference type="ChEBI" id="CHEBI:58272"/>
        <dbReference type="ChEBI" id="CHEBI:58289"/>
        <dbReference type="EC" id="5.4.2.11"/>
    </reaction>
</comment>
<feature type="active site" description="Tele-phosphohistidine intermediate" evidence="6 7">
    <location>
        <position position="9"/>
    </location>
</feature>
<dbReference type="AlphaFoldDB" id="A0A380H0V6"/>
<evidence type="ECO:0000313" key="12">
    <source>
        <dbReference type="Proteomes" id="UP000255425"/>
    </source>
</evidence>
<dbReference type="FunFam" id="3.40.50.1240:FF:000003">
    <property type="entry name" value="2,3-bisphosphoglycerate-dependent phosphoglycerate mutase"/>
    <property type="match status" value="1"/>
</dbReference>
<dbReference type="UniPathway" id="UPA00109">
    <property type="reaction ID" value="UER00186"/>
</dbReference>
<evidence type="ECO:0000256" key="10">
    <source>
        <dbReference type="RuleBase" id="RU004512"/>
    </source>
</evidence>
<dbReference type="EC" id="5.4.2.11" evidence="6 10"/>